<evidence type="ECO:0000256" key="1">
    <source>
        <dbReference type="SAM" id="Coils"/>
    </source>
</evidence>
<evidence type="ECO:0000313" key="2">
    <source>
        <dbReference type="EMBL" id="MDF2097405.1"/>
    </source>
</evidence>
<reference evidence="2 3" key="1">
    <citation type="submission" date="2023-03" db="EMBL/GenBank/DDBJ databases">
        <title>Fodinicurvata sp. CAU 1616 isolated from sea sendiment.</title>
        <authorList>
            <person name="Kim W."/>
        </authorList>
    </citation>
    <scope>NUCLEOTIDE SEQUENCE [LARGE SCALE GENOMIC DNA]</scope>
    <source>
        <strain evidence="2 3">CAU 1616</strain>
    </source>
</reference>
<dbReference type="RefSeq" id="WP_275824208.1">
    <property type="nucleotide sequence ID" value="NZ_JARHUD010000013.1"/>
</dbReference>
<keyword evidence="3" id="KW-1185">Reference proteome</keyword>
<protein>
    <submittedName>
        <fullName evidence="2">Uncharacterized protein</fullName>
    </submittedName>
</protein>
<dbReference type="EMBL" id="JARHUD010000013">
    <property type="protein sequence ID" value="MDF2097405.1"/>
    <property type="molecule type" value="Genomic_DNA"/>
</dbReference>
<name>A0ABT5YRN1_9PROT</name>
<proteinExistence type="predicted"/>
<organism evidence="2 3">
    <name type="scientific">Aquibaculum arenosum</name>
    <dbReference type="NCBI Taxonomy" id="3032591"/>
    <lineage>
        <taxon>Bacteria</taxon>
        <taxon>Pseudomonadati</taxon>
        <taxon>Pseudomonadota</taxon>
        <taxon>Alphaproteobacteria</taxon>
        <taxon>Rhodospirillales</taxon>
        <taxon>Rhodovibrionaceae</taxon>
        <taxon>Aquibaculum</taxon>
    </lineage>
</organism>
<evidence type="ECO:0000313" key="3">
    <source>
        <dbReference type="Proteomes" id="UP001215503"/>
    </source>
</evidence>
<sequence>MLGLFGLFGRSKDLQRLDRALRAQGLHPRLMPDAAKLTTLKLLQEATGERSPAESVHEHAAALLVYCQVGAEQYAADNGDAAVEAAENRIEAALAEGDSLDARLVLLMLHAGLIQEQVVARFGLEVG</sequence>
<feature type="coiled-coil region" evidence="1">
    <location>
        <begin position="76"/>
        <end position="103"/>
    </location>
</feature>
<gene>
    <name evidence="2" type="ORF">P2G67_15620</name>
</gene>
<comment type="caution">
    <text evidence="2">The sequence shown here is derived from an EMBL/GenBank/DDBJ whole genome shotgun (WGS) entry which is preliminary data.</text>
</comment>
<dbReference type="Proteomes" id="UP001215503">
    <property type="component" value="Unassembled WGS sequence"/>
</dbReference>
<keyword evidence="1" id="KW-0175">Coiled coil</keyword>
<accession>A0ABT5YRN1</accession>